<name>A0A523UNH2_UNCT6</name>
<sequence>MAGQTKKAIVSFLFLTIVSVTSVASADAKDAKYVSVNQLIEEALVNNPDLAAARGQWEAASARVLPAGLPPNPTLGLGYGMIPRDDFALGNAGMRTVSVSQKIPFPGKLYSNNRKASHIAGVAGQIFRVKEREIVKRVKDTYYDLYAIHESIRITEEVQALLRSLARIAETKYAVGKSVAGDVLKAHVGLARIENDLITFEEKMVTQKARMNALLDRPIGKSPGVPERPLLKPLSATLEELNSLALSNRPQLLATKEMARAASSAHLTSKMDYLPDFMLTVKQQDVDVGMDTWEVMFSAEIPLWMLFKENKRLQETGARLASAQASVQDATNSALSAVESTYARYERARKTLELYETGILPQAEMSLESAQAAYVNDTRDFLSLLDSERSLLKFRLEYARAQADYEKSIAELEVVVGIDLPRQ</sequence>
<organism evidence="3 4">
    <name type="scientific">candidate division TA06 bacterium</name>
    <dbReference type="NCBI Taxonomy" id="2250710"/>
    <lineage>
        <taxon>Bacteria</taxon>
        <taxon>Bacteria division TA06</taxon>
    </lineage>
</organism>
<evidence type="ECO:0000313" key="4">
    <source>
        <dbReference type="Proteomes" id="UP000315525"/>
    </source>
</evidence>
<proteinExistence type="inferred from homology"/>
<accession>A0A523UNH2</accession>
<dbReference type="Proteomes" id="UP000315525">
    <property type="component" value="Unassembled WGS sequence"/>
</dbReference>
<dbReference type="AlphaFoldDB" id="A0A523UNH2"/>
<feature type="chain" id="PRO_5021901483" evidence="2">
    <location>
        <begin position="27"/>
        <end position="423"/>
    </location>
</feature>
<evidence type="ECO:0000256" key="1">
    <source>
        <dbReference type="ARBA" id="ARBA00007613"/>
    </source>
</evidence>
<gene>
    <name evidence="3" type="ORF">E3J62_12120</name>
</gene>
<keyword evidence="2" id="KW-0732">Signal</keyword>
<dbReference type="EMBL" id="SOJN01000145">
    <property type="protein sequence ID" value="TET43851.1"/>
    <property type="molecule type" value="Genomic_DNA"/>
</dbReference>
<dbReference type="InterPro" id="IPR003423">
    <property type="entry name" value="OMP_efflux"/>
</dbReference>
<dbReference type="GO" id="GO:0015562">
    <property type="term" value="F:efflux transmembrane transporter activity"/>
    <property type="evidence" value="ECO:0007669"/>
    <property type="project" value="InterPro"/>
</dbReference>
<comment type="caution">
    <text evidence="3">The sequence shown here is derived from an EMBL/GenBank/DDBJ whole genome shotgun (WGS) entry which is preliminary data.</text>
</comment>
<reference evidence="3 4" key="1">
    <citation type="submission" date="2019-03" db="EMBL/GenBank/DDBJ databases">
        <title>Metabolic potential of uncultured bacteria and archaea associated with petroleum seepage in deep-sea sediments.</title>
        <authorList>
            <person name="Dong X."/>
            <person name="Hubert C."/>
        </authorList>
    </citation>
    <scope>NUCLEOTIDE SEQUENCE [LARGE SCALE GENOMIC DNA]</scope>
    <source>
        <strain evidence="3">E44_bin18</strain>
    </source>
</reference>
<evidence type="ECO:0000313" key="3">
    <source>
        <dbReference type="EMBL" id="TET43851.1"/>
    </source>
</evidence>
<dbReference type="InterPro" id="IPR010131">
    <property type="entry name" value="MdtP/NodT-like"/>
</dbReference>
<comment type="similarity">
    <text evidence="1">Belongs to the outer membrane factor (OMF) (TC 1.B.17) family.</text>
</comment>
<dbReference type="Pfam" id="PF02321">
    <property type="entry name" value="OEP"/>
    <property type="match status" value="2"/>
</dbReference>
<dbReference type="PANTHER" id="PTHR30203:SF24">
    <property type="entry name" value="BLR4935 PROTEIN"/>
    <property type="match status" value="1"/>
</dbReference>
<dbReference type="SUPFAM" id="SSF56954">
    <property type="entry name" value="Outer membrane efflux proteins (OEP)"/>
    <property type="match status" value="1"/>
</dbReference>
<protein>
    <submittedName>
        <fullName evidence="3">TolC family protein</fullName>
    </submittedName>
</protein>
<dbReference type="Gene3D" id="1.20.1600.10">
    <property type="entry name" value="Outer membrane efflux proteins (OEP)"/>
    <property type="match status" value="1"/>
</dbReference>
<evidence type="ECO:0000256" key="2">
    <source>
        <dbReference type="SAM" id="SignalP"/>
    </source>
</evidence>
<dbReference type="PANTHER" id="PTHR30203">
    <property type="entry name" value="OUTER MEMBRANE CATION EFFLUX PROTEIN"/>
    <property type="match status" value="1"/>
</dbReference>
<feature type="signal peptide" evidence="2">
    <location>
        <begin position="1"/>
        <end position="26"/>
    </location>
</feature>